<dbReference type="OrthoDB" id="2410195at2759"/>
<name>A0A5N6N0L1_9ASTR</name>
<protein>
    <submittedName>
        <fullName evidence="2">Uncharacterized protein</fullName>
    </submittedName>
</protein>
<evidence type="ECO:0000256" key="1">
    <source>
        <dbReference type="SAM" id="MobiDB-lite"/>
    </source>
</evidence>
<gene>
    <name evidence="2" type="ORF">E3N88_28477</name>
</gene>
<feature type="region of interest" description="Disordered" evidence="1">
    <location>
        <begin position="1"/>
        <end position="30"/>
    </location>
</feature>
<organism evidence="2 3">
    <name type="scientific">Mikania micrantha</name>
    <name type="common">bitter vine</name>
    <dbReference type="NCBI Taxonomy" id="192012"/>
    <lineage>
        <taxon>Eukaryota</taxon>
        <taxon>Viridiplantae</taxon>
        <taxon>Streptophyta</taxon>
        <taxon>Embryophyta</taxon>
        <taxon>Tracheophyta</taxon>
        <taxon>Spermatophyta</taxon>
        <taxon>Magnoliopsida</taxon>
        <taxon>eudicotyledons</taxon>
        <taxon>Gunneridae</taxon>
        <taxon>Pentapetalae</taxon>
        <taxon>asterids</taxon>
        <taxon>campanulids</taxon>
        <taxon>Asterales</taxon>
        <taxon>Asteraceae</taxon>
        <taxon>Asteroideae</taxon>
        <taxon>Heliantheae alliance</taxon>
        <taxon>Eupatorieae</taxon>
        <taxon>Mikania</taxon>
    </lineage>
</organism>
<keyword evidence="3" id="KW-1185">Reference proteome</keyword>
<proteinExistence type="predicted"/>
<dbReference type="Proteomes" id="UP000326396">
    <property type="component" value="Linkage Group LG4"/>
</dbReference>
<dbReference type="AlphaFoldDB" id="A0A5N6N0L1"/>
<reference evidence="2 3" key="1">
    <citation type="submission" date="2019-05" db="EMBL/GenBank/DDBJ databases">
        <title>Mikania micrantha, genome provides insights into the molecular mechanism of rapid growth.</title>
        <authorList>
            <person name="Liu B."/>
        </authorList>
    </citation>
    <scope>NUCLEOTIDE SEQUENCE [LARGE SCALE GENOMIC DNA]</scope>
    <source>
        <strain evidence="2">NLD-2019</strain>
        <tissue evidence="2">Leaf</tissue>
    </source>
</reference>
<evidence type="ECO:0000313" key="3">
    <source>
        <dbReference type="Proteomes" id="UP000326396"/>
    </source>
</evidence>
<evidence type="ECO:0000313" key="2">
    <source>
        <dbReference type="EMBL" id="KAD4179886.1"/>
    </source>
</evidence>
<sequence length="261" mass="29820">MVNVGENRGRNGVTDRPESRNEESGFLPPARYAPSHRLEWGNAPDVNKSEKWLKKSVLSRRCNPYPSFRRFRPHTHKINIQSIKTSILKAPQGLERTRERFCKSGSSFYPQNYVWIAINLSRNMSSEIINNINYLMTIKAMSLTLDVQKDSVRYHCEVRKEGKEEKLAECAKAQKMIFERHRPRSSRKCVMKVPAAVGHNMRTAVKGAAYAYDGLKDLNQVMMQKSCERTGRSPVKEQACRLCVASSVKEILGMLELSAAR</sequence>
<dbReference type="EMBL" id="SZYD01000014">
    <property type="protein sequence ID" value="KAD4179886.1"/>
    <property type="molecule type" value="Genomic_DNA"/>
</dbReference>
<feature type="compositionally biased region" description="Basic and acidic residues" evidence="1">
    <location>
        <begin position="7"/>
        <end position="23"/>
    </location>
</feature>
<comment type="caution">
    <text evidence="2">The sequence shown here is derived from an EMBL/GenBank/DDBJ whole genome shotgun (WGS) entry which is preliminary data.</text>
</comment>
<accession>A0A5N6N0L1</accession>